<dbReference type="EMBL" id="MNPJ01000020">
    <property type="protein sequence ID" value="OQS54330.1"/>
    <property type="molecule type" value="Genomic_DNA"/>
</dbReference>
<comment type="caution">
    <text evidence="2">The sequence shown here is derived from an EMBL/GenBank/DDBJ whole genome shotgun (WGS) entry which is preliminary data.</text>
</comment>
<dbReference type="AlphaFoldDB" id="A0A1W0E512"/>
<feature type="transmembrane region" description="Helical" evidence="1">
    <location>
        <begin position="46"/>
        <end position="65"/>
    </location>
</feature>
<evidence type="ECO:0000313" key="3">
    <source>
        <dbReference type="Proteomes" id="UP000192758"/>
    </source>
</evidence>
<evidence type="ECO:0000313" key="2">
    <source>
        <dbReference type="EMBL" id="OQS54330.1"/>
    </source>
</evidence>
<dbReference type="OrthoDB" id="10590341at2759"/>
<feature type="transmembrane region" description="Helical" evidence="1">
    <location>
        <begin position="101"/>
        <end position="121"/>
    </location>
</feature>
<reference evidence="2 3" key="1">
    <citation type="journal article" date="2017" name="Environ. Microbiol.">
        <title>Decay of the glycolytic pathway and adaptation to intranuclear parasitism within Enterocytozoonidae microsporidia.</title>
        <authorList>
            <person name="Wiredu Boakye D."/>
            <person name="Jaroenlak P."/>
            <person name="Prachumwat A."/>
            <person name="Williams T.A."/>
            <person name="Bateman K.S."/>
            <person name="Itsathitphaisarn O."/>
            <person name="Sritunyalucksana K."/>
            <person name="Paszkiewicz K.H."/>
            <person name="Moore K.A."/>
            <person name="Stentiford G.D."/>
            <person name="Williams B.A."/>
        </authorList>
    </citation>
    <scope>NUCLEOTIDE SEQUENCE [LARGE SCALE GENOMIC DNA]</scope>
    <source>
        <strain evidence="2 3">TH1</strain>
    </source>
</reference>
<name>A0A1W0E512_9MICR</name>
<keyword evidence="1" id="KW-1133">Transmembrane helix</keyword>
<keyword evidence="3" id="KW-1185">Reference proteome</keyword>
<dbReference type="VEuPathDB" id="MicrosporidiaDB:EHP00_1035"/>
<protein>
    <submittedName>
        <fullName evidence="2">Uncharacterized protein</fullName>
    </submittedName>
</protein>
<accession>A0A1W0E512</accession>
<gene>
    <name evidence="2" type="ORF">EHP00_1035</name>
</gene>
<feature type="transmembrane region" description="Helical" evidence="1">
    <location>
        <begin position="77"/>
        <end position="95"/>
    </location>
</feature>
<evidence type="ECO:0000256" key="1">
    <source>
        <dbReference type="SAM" id="Phobius"/>
    </source>
</evidence>
<keyword evidence="1" id="KW-0472">Membrane</keyword>
<organism evidence="2 3">
    <name type="scientific">Ecytonucleospora hepatopenaei</name>
    <dbReference type="NCBI Taxonomy" id="646526"/>
    <lineage>
        <taxon>Eukaryota</taxon>
        <taxon>Fungi</taxon>
        <taxon>Fungi incertae sedis</taxon>
        <taxon>Microsporidia</taxon>
        <taxon>Enterocytozoonidae</taxon>
        <taxon>Ecytonucleospora</taxon>
    </lineage>
</organism>
<keyword evidence="1" id="KW-0812">Transmembrane</keyword>
<proteinExistence type="predicted"/>
<dbReference type="Proteomes" id="UP000192758">
    <property type="component" value="Unassembled WGS sequence"/>
</dbReference>
<sequence length="235" mass="28078">MTLEKVFKKELGNKHSTKTGINNLKEVVSINEHKVLPKTVWISTEMLFQMFFTYLYCLLLFFTEFKLGESVYLNKTLLTIAFLWTHLPAVCMYFNIRKYKLEFLCIALIIECVLLFVIFYLRNRIVFIIQLNNNMFTKEQVKLALYKMKSYPSCAIIFVGSAAKKSFLMAMNTYPEYKKEIEKYLSCNEKFVHKLKYILDKGKYMKITGLKRKFMFVYEIKEPFYDRKDIVEKIN</sequence>